<organism evidence="1 2">
    <name type="scientific">Megasphaera hexanoica</name>
    <dbReference type="NCBI Taxonomy" id="1675036"/>
    <lineage>
        <taxon>Bacteria</taxon>
        <taxon>Bacillati</taxon>
        <taxon>Bacillota</taxon>
        <taxon>Negativicutes</taxon>
        <taxon>Veillonellales</taxon>
        <taxon>Veillonellaceae</taxon>
        <taxon>Megasphaera</taxon>
    </lineage>
</organism>
<evidence type="ECO:0000313" key="1">
    <source>
        <dbReference type="EMBL" id="MFG6274046.1"/>
    </source>
</evidence>
<proteinExistence type="predicted"/>
<evidence type="ECO:0000313" key="2">
    <source>
        <dbReference type="Proteomes" id="UP001605989"/>
    </source>
</evidence>
<dbReference type="SUPFAM" id="SSF68918">
    <property type="entry name" value="Recombination endonuclease VII, C-terminal and dimerization domains"/>
    <property type="match status" value="1"/>
</dbReference>
<dbReference type="Proteomes" id="UP001605989">
    <property type="component" value="Unassembled WGS sequence"/>
</dbReference>
<gene>
    <name evidence="1" type="ORF">ACGTZG_12715</name>
</gene>
<dbReference type="Gene3D" id="1.10.720.30">
    <property type="entry name" value="SAP domain"/>
    <property type="match status" value="1"/>
</dbReference>
<keyword evidence="2" id="KW-1185">Reference proteome</keyword>
<protein>
    <recommendedName>
        <fullName evidence="3">HeH/LEM domain-containing protein</fullName>
    </recommendedName>
</protein>
<accession>A0ABW7DRX7</accession>
<dbReference type="InterPro" id="IPR036309">
    <property type="entry name" value="T4_recomb_endonuclease_dim_sf"/>
</dbReference>
<comment type="caution">
    <text evidence="1">The sequence shown here is derived from an EMBL/GenBank/DDBJ whole genome shotgun (WGS) entry which is preliminary data.</text>
</comment>
<dbReference type="RefSeq" id="WP_162816197.1">
    <property type="nucleotide sequence ID" value="NZ_CP011940.1"/>
</dbReference>
<name>A0ABW7DRX7_9FIRM</name>
<sequence>MTGIPFKDAGPKRRLEDLHANELRLRLENAGIAYPDDATKKELVELVRKYRL</sequence>
<dbReference type="InterPro" id="IPR036361">
    <property type="entry name" value="SAP_dom_sf"/>
</dbReference>
<evidence type="ECO:0008006" key="3">
    <source>
        <dbReference type="Google" id="ProtNLM"/>
    </source>
</evidence>
<reference evidence="1 2" key="1">
    <citation type="submission" date="2024-10" db="EMBL/GenBank/DDBJ databases">
        <authorList>
            <person name="Sang B.-I."/>
            <person name="Prabhaharan D."/>
        </authorList>
    </citation>
    <scope>NUCLEOTIDE SEQUENCE [LARGE SCALE GENOMIC DNA]</scope>
    <source>
        <strain evidence="1 2">MH</strain>
    </source>
</reference>
<dbReference type="EMBL" id="JBIEKR010000013">
    <property type="protein sequence ID" value="MFG6274046.1"/>
    <property type="molecule type" value="Genomic_DNA"/>
</dbReference>